<evidence type="ECO:0000259" key="13">
    <source>
        <dbReference type="SMART" id="SM00644"/>
    </source>
</evidence>
<dbReference type="CDD" id="cd06583">
    <property type="entry name" value="PGRP"/>
    <property type="match status" value="1"/>
</dbReference>
<proteinExistence type="inferred from homology"/>
<evidence type="ECO:0000313" key="15">
    <source>
        <dbReference type="Proteomes" id="UP000825679"/>
    </source>
</evidence>
<protein>
    <recommendedName>
        <fullName evidence="11">1,6-anhydro-N-acetylmuramyl-L-alanine amidase AmpD</fullName>
        <ecNumber evidence="5">3.5.1.28</ecNumber>
    </recommendedName>
    <alternativeName>
        <fullName evidence="12">N-acetylmuramoyl-L-alanine amidase</fullName>
    </alternativeName>
</protein>
<comment type="similarity">
    <text evidence="4">Belongs to the N-acetylmuramoyl-L-alanine amidase 2 family.</text>
</comment>
<dbReference type="InterPro" id="IPR036505">
    <property type="entry name" value="Amidase/PGRP_sf"/>
</dbReference>
<evidence type="ECO:0000256" key="5">
    <source>
        <dbReference type="ARBA" id="ARBA00011901"/>
    </source>
</evidence>
<comment type="subcellular location">
    <subcellularLocation>
        <location evidence="3">Cytoplasm</location>
    </subcellularLocation>
</comment>
<sequence length="207" mass="23232">MLDYENNVIQPDTLTIDSQGWLDGARIVASPNCDDRKPECVADMVVIHNIHLPPQPAGATEFGGPDIERLFTNSLNITDHACYAELAQLRVSAHFLIRRDGEVLQFVSCNQRAWHAGVSNWQGRERCNDFSIGIEIEGSDFVPFTAIQYQSLDALLLAIQARYPIVHVVGHSEIAPERKTDPGPFFVWEKRPQSILELRQTGYTSES</sequence>
<dbReference type="GO" id="GO:0008745">
    <property type="term" value="F:N-acetylmuramoyl-L-alanine amidase activity"/>
    <property type="evidence" value="ECO:0007669"/>
    <property type="project" value="UniProtKB-EC"/>
</dbReference>
<keyword evidence="7" id="KW-0479">Metal-binding</keyword>
<evidence type="ECO:0000256" key="9">
    <source>
        <dbReference type="ARBA" id="ARBA00022833"/>
    </source>
</evidence>
<dbReference type="Proteomes" id="UP000825679">
    <property type="component" value="Chromosome"/>
</dbReference>
<comment type="catalytic activity">
    <reaction evidence="1">
        <text>Hydrolyzes the link between N-acetylmuramoyl residues and L-amino acid residues in certain cell-wall glycopeptides.</text>
        <dbReference type="EC" id="3.5.1.28"/>
    </reaction>
</comment>
<keyword evidence="6" id="KW-0963">Cytoplasm</keyword>
<dbReference type="SMART" id="SM00644">
    <property type="entry name" value="Ami_2"/>
    <property type="match status" value="1"/>
</dbReference>
<evidence type="ECO:0000313" key="14">
    <source>
        <dbReference type="EMBL" id="QZA77924.1"/>
    </source>
</evidence>
<dbReference type="InterPro" id="IPR051206">
    <property type="entry name" value="NAMLAA_amidase_2"/>
</dbReference>
<evidence type="ECO:0000256" key="8">
    <source>
        <dbReference type="ARBA" id="ARBA00022801"/>
    </source>
</evidence>
<name>A0ABX8Z9B6_9NEIS</name>
<evidence type="ECO:0000256" key="11">
    <source>
        <dbReference type="ARBA" id="ARBA00039257"/>
    </source>
</evidence>
<dbReference type="EMBL" id="CP081150">
    <property type="protein sequence ID" value="QZA77924.1"/>
    <property type="molecule type" value="Genomic_DNA"/>
</dbReference>
<dbReference type="InterPro" id="IPR002502">
    <property type="entry name" value="Amidase_domain"/>
</dbReference>
<dbReference type="PANTHER" id="PTHR30417">
    <property type="entry name" value="N-ACETYLMURAMOYL-L-ALANINE AMIDASE AMID"/>
    <property type="match status" value="1"/>
</dbReference>
<organism evidence="14 15">
    <name type="scientific">Deefgea tanakiae</name>
    <dbReference type="NCBI Taxonomy" id="2865840"/>
    <lineage>
        <taxon>Bacteria</taxon>
        <taxon>Pseudomonadati</taxon>
        <taxon>Pseudomonadota</taxon>
        <taxon>Betaproteobacteria</taxon>
        <taxon>Neisseriales</taxon>
        <taxon>Chitinibacteraceae</taxon>
        <taxon>Deefgea</taxon>
    </lineage>
</organism>
<evidence type="ECO:0000256" key="7">
    <source>
        <dbReference type="ARBA" id="ARBA00022723"/>
    </source>
</evidence>
<feature type="domain" description="N-acetylmuramoyl-L-alanine amidase" evidence="13">
    <location>
        <begin position="30"/>
        <end position="183"/>
    </location>
</feature>
<dbReference type="SUPFAM" id="SSF55846">
    <property type="entry name" value="N-acetylmuramoyl-L-alanine amidase-like"/>
    <property type="match status" value="1"/>
</dbReference>
<dbReference type="EC" id="3.5.1.28" evidence="5"/>
<dbReference type="RefSeq" id="WP_221006302.1">
    <property type="nucleotide sequence ID" value="NZ_CP081150.1"/>
</dbReference>
<keyword evidence="9" id="KW-0862">Zinc</keyword>
<evidence type="ECO:0000256" key="1">
    <source>
        <dbReference type="ARBA" id="ARBA00001561"/>
    </source>
</evidence>
<keyword evidence="8 14" id="KW-0378">Hydrolase</keyword>
<gene>
    <name evidence="14" type="primary">ampD</name>
    <name evidence="14" type="ORF">K4H28_00325</name>
</gene>
<accession>A0ABX8Z9B6</accession>
<keyword evidence="15" id="KW-1185">Reference proteome</keyword>
<evidence type="ECO:0000256" key="12">
    <source>
        <dbReference type="ARBA" id="ARBA00042615"/>
    </source>
</evidence>
<evidence type="ECO:0000256" key="10">
    <source>
        <dbReference type="ARBA" id="ARBA00023316"/>
    </source>
</evidence>
<comment type="cofactor">
    <cofactor evidence="2">
        <name>Zn(2+)</name>
        <dbReference type="ChEBI" id="CHEBI:29105"/>
    </cofactor>
</comment>
<dbReference type="Gene3D" id="3.40.80.10">
    <property type="entry name" value="Peptidoglycan recognition protein-like"/>
    <property type="match status" value="1"/>
</dbReference>
<dbReference type="NCBIfam" id="NF008758">
    <property type="entry name" value="PRK11789.1"/>
    <property type="match status" value="1"/>
</dbReference>
<reference evidence="14 15" key="1">
    <citation type="submission" date="2021-08" db="EMBL/GenBank/DDBJ databases">
        <title>complete genome sequencing of Deefgea sp. D25.</title>
        <authorList>
            <person name="Bae J.-W."/>
            <person name="Gim D.-H."/>
        </authorList>
    </citation>
    <scope>NUCLEOTIDE SEQUENCE [LARGE SCALE GENOMIC DNA]</scope>
    <source>
        <strain evidence="14 15">D25</strain>
    </source>
</reference>
<dbReference type="PANTHER" id="PTHR30417:SF4">
    <property type="entry name" value="1,6-ANHYDRO-N-ACETYLMURAMYL-L-ALANINE AMIDASE AMPD"/>
    <property type="match status" value="1"/>
</dbReference>
<dbReference type="Pfam" id="PF01510">
    <property type="entry name" value="Amidase_2"/>
    <property type="match status" value="1"/>
</dbReference>
<keyword evidence="10" id="KW-0961">Cell wall biogenesis/degradation</keyword>
<evidence type="ECO:0000256" key="2">
    <source>
        <dbReference type="ARBA" id="ARBA00001947"/>
    </source>
</evidence>
<evidence type="ECO:0000256" key="4">
    <source>
        <dbReference type="ARBA" id="ARBA00007553"/>
    </source>
</evidence>
<evidence type="ECO:0000256" key="3">
    <source>
        <dbReference type="ARBA" id="ARBA00004496"/>
    </source>
</evidence>
<evidence type="ECO:0000256" key="6">
    <source>
        <dbReference type="ARBA" id="ARBA00022490"/>
    </source>
</evidence>